<dbReference type="InterPro" id="IPR036397">
    <property type="entry name" value="RNaseH_sf"/>
</dbReference>
<dbReference type="SUPFAM" id="SSF56672">
    <property type="entry name" value="DNA/RNA polymerases"/>
    <property type="match status" value="1"/>
</dbReference>
<proteinExistence type="inferred from homology"/>
<evidence type="ECO:0000313" key="10">
    <source>
        <dbReference type="EMBL" id="CAH3167594.1"/>
    </source>
</evidence>
<sequence length="354" mass="41861">MSFETGNLVFKDSMNFFNMKLDKFPATFNLQELHKGYFPHAFNRAENFSYRGVYPLADQYCPDDMLEKKREKFLTWHAQKIRGNAVFDFQEELLRCCESDVQLLKQQSCPNFIEEFEEIAGFNPLIESRREKLEEYLIALEPQNGWRGNRVNQSKVALEWLYFEDWKLGCVSRVRQVRNGREVKVLTSAEEYFVDGHDAETKTVCEFHGCYYHGCNNCFKKRDLRRNCHLDRTVQEVYEATQRKTEMLRRAGYTVIEKWECAFNKDKKTDPQLQEFFKTSEFVEPLNPRHAFFGGRIGAACLYAKAEEGEVIKYVNVTSLYPWVNKYKEYPVRFPLIYANPSDQNIHHYFGVAL</sequence>
<accession>A0ABN8QS12</accession>
<evidence type="ECO:0000256" key="7">
    <source>
        <dbReference type="ARBA" id="ARBA00023125"/>
    </source>
</evidence>
<evidence type="ECO:0000256" key="5">
    <source>
        <dbReference type="ARBA" id="ARBA00022705"/>
    </source>
</evidence>
<keyword evidence="4" id="KW-0548">Nucleotidyltransferase</keyword>
<keyword evidence="5" id="KW-0235">DNA replication</keyword>
<evidence type="ECO:0000256" key="3">
    <source>
        <dbReference type="ARBA" id="ARBA00022679"/>
    </source>
</evidence>
<dbReference type="SUPFAM" id="SSF52980">
    <property type="entry name" value="Restriction endonuclease-like"/>
    <property type="match status" value="1"/>
</dbReference>
<dbReference type="PANTHER" id="PTHR33568">
    <property type="entry name" value="DNA POLYMERASE"/>
    <property type="match status" value="1"/>
</dbReference>
<evidence type="ECO:0000256" key="6">
    <source>
        <dbReference type="ARBA" id="ARBA00022932"/>
    </source>
</evidence>
<keyword evidence="11" id="KW-1185">Reference proteome</keyword>
<comment type="caution">
    <text evidence="10">The sequence shown here is derived from an EMBL/GenBank/DDBJ whole genome shotgun (WGS) entry which is preliminary data.</text>
</comment>
<dbReference type="InterPro" id="IPR011335">
    <property type="entry name" value="Restrct_endonuc-II-like"/>
</dbReference>
<feature type="non-terminal residue" evidence="10">
    <location>
        <position position="354"/>
    </location>
</feature>
<gene>
    <name evidence="10" type="ORF">PEVE_00006102</name>
</gene>
<evidence type="ECO:0000256" key="1">
    <source>
        <dbReference type="ARBA" id="ARBA00005755"/>
    </source>
</evidence>
<evidence type="ECO:0000313" key="11">
    <source>
        <dbReference type="Proteomes" id="UP001159427"/>
    </source>
</evidence>
<dbReference type="PANTHER" id="PTHR33568:SF3">
    <property type="entry name" value="DNA-DIRECTED DNA POLYMERASE"/>
    <property type="match status" value="1"/>
</dbReference>
<dbReference type="InterPro" id="IPR012337">
    <property type="entry name" value="RNaseH-like_sf"/>
</dbReference>
<keyword evidence="7" id="KW-0238">DNA-binding</keyword>
<feature type="domain" description="DNA-directed DNA polymerase family B mitochondria/virus" evidence="9">
    <location>
        <begin position="7"/>
        <end position="117"/>
    </location>
</feature>
<dbReference type="InterPro" id="IPR004868">
    <property type="entry name" value="DNA-dir_DNA_pol_B_mt/vir"/>
</dbReference>
<dbReference type="Proteomes" id="UP001159427">
    <property type="component" value="Unassembled WGS sequence"/>
</dbReference>
<organism evidence="10 11">
    <name type="scientific">Porites evermanni</name>
    <dbReference type="NCBI Taxonomy" id="104178"/>
    <lineage>
        <taxon>Eukaryota</taxon>
        <taxon>Metazoa</taxon>
        <taxon>Cnidaria</taxon>
        <taxon>Anthozoa</taxon>
        <taxon>Hexacorallia</taxon>
        <taxon>Scleractinia</taxon>
        <taxon>Fungiina</taxon>
        <taxon>Poritidae</taxon>
        <taxon>Porites</taxon>
    </lineage>
</organism>
<dbReference type="Pfam" id="PF03175">
    <property type="entry name" value="DNA_pol_B_2"/>
    <property type="match status" value="1"/>
</dbReference>
<keyword evidence="3" id="KW-0808">Transferase</keyword>
<evidence type="ECO:0000256" key="4">
    <source>
        <dbReference type="ARBA" id="ARBA00022695"/>
    </source>
</evidence>
<evidence type="ECO:0000256" key="8">
    <source>
        <dbReference type="ARBA" id="ARBA00049244"/>
    </source>
</evidence>
<dbReference type="EMBL" id="CALNXI010001394">
    <property type="protein sequence ID" value="CAH3167594.1"/>
    <property type="molecule type" value="Genomic_DNA"/>
</dbReference>
<dbReference type="SUPFAM" id="SSF53098">
    <property type="entry name" value="Ribonuclease H-like"/>
    <property type="match status" value="1"/>
</dbReference>
<protein>
    <recommendedName>
        <fullName evidence="2">DNA-directed DNA polymerase</fullName>
        <ecNumber evidence="2">2.7.7.7</ecNumber>
    </recommendedName>
</protein>
<evidence type="ECO:0000256" key="2">
    <source>
        <dbReference type="ARBA" id="ARBA00012417"/>
    </source>
</evidence>
<dbReference type="Gene3D" id="3.30.420.10">
    <property type="entry name" value="Ribonuclease H-like superfamily/Ribonuclease H"/>
    <property type="match status" value="1"/>
</dbReference>
<evidence type="ECO:0000259" key="9">
    <source>
        <dbReference type="Pfam" id="PF03175"/>
    </source>
</evidence>
<dbReference type="Gene3D" id="3.40.960.10">
    <property type="entry name" value="VSR Endonuclease"/>
    <property type="match status" value="1"/>
</dbReference>
<dbReference type="InterPro" id="IPR043502">
    <property type="entry name" value="DNA/RNA_pol_sf"/>
</dbReference>
<reference evidence="10 11" key="1">
    <citation type="submission" date="2022-05" db="EMBL/GenBank/DDBJ databases">
        <authorList>
            <consortium name="Genoscope - CEA"/>
            <person name="William W."/>
        </authorList>
    </citation>
    <scope>NUCLEOTIDE SEQUENCE [LARGE SCALE GENOMIC DNA]</scope>
</reference>
<dbReference type="EC" id="2.7.7.7" evidence="2"/>
<keyword evidence="6" id="KW-0239">DNA-directed DNA polymerase</keyword>
<name>A0ABN8QS12_9CNID</name>
<comment type="similarity">
    <text evidence="1">Belongs to the DNA polymerase type-B family.</text>
</comment>
<comment type="catalytic activity">
    <reaction evidence="8">
        <text>DNA(n) + a 2'-deoxyribonucleoside 5'-triphosphate = DNA(n+1) + diphosphate</text>
        <dbReference type="Rhea" id="RHEA:22508"/>
        <dbReference type="Rhea" id="RHEA-COMP:17339"/>
        <dbReference type="Rhea" id="RHEA-COMP:17340"/>
        <dbReference type="ChEBI" id="CHEBI:33019"/>
        <dbReference type="ChEBI" id="CHEBI:61560"/>
        <dbReference type="ChEBI" id="CHEBI:173112"/>
        <dbReference type="EC" id="2.7.7.7"/>
    </reaction>
</comment>